<evidence type="ECO:0000313" key="1">
    <source>
        <dbReference type="EMBL" id="QDS88512.1"/>
    </source>
</evidence>
<dbReference type="KEGG" id="ruv:EC9_27030"/>
<dbReference type="AlphaFoldDB" id="A0A517M0W5"/>
<sequence length="75" mass="8778">MNGKQKIDRALARHGVDRSYLISSPFGESNNAISIAFLPPRWARNERYDPRQVEFWELAKRLAVMRELDSIGWFV</sequence>
<evidence type="ECO:0000313" key="2">
    <source>
        <dbReference type="Proteomes" id="UP000319557"/>
    </source>
</evidence>
<gene>
    <name evidence="1" type="ORF">EC9_27030</name>
</gene>
<protein>
    <submittedName>
        <fullName evidence="1">Uncharacterized protein</fullName>
    </submittedName>
</protein>
<proteinExistence type="predicted"/>
<accession>A0A517M0W5</accession>
<organism evidence="1 2">
    <name type="scientific">Rosistilla ulvae</name>
    <dbReference type="NCBI Taxonomy" id="1930277"/>
    <lineage>
        <taxon>Bacteria</taxon>
        <taxon>Pseudomonadati</taxon>
        <taxon>Planctomycetota</taxon>
        <taxon>Planctomycetia</taxon>
        <taxon>Pirellulales</taxon>
        <taxon>Pirellulaceae</taxon>
        <taxon>Rosistilla</taxon>
    </lineage>
</organism>
<dbReference type="Proteomes" id="UP000319557">
    <property type="component" value="Chromosome"/>
</dbReference>
<dbReference type="EMBL" id="CP036261">
    <property type="protein sequence ID" value="QDS88512.1"/>
    <property type="molecule type" value="Genomic_DNA"/>
</dbReference>
<keyword evidence="2" id="KW-1185">Reference proteome</keyword>
<name>A0A517M0W5_9BACT</name>
<reference evidence="1 2" key="1">
    <citation type="submission" date="2019-02" db="EMBL/GenBank/DDBJ databases">
        <title>Deep-cultivation of Planctomycetes and their phenomic and genomic characterization uncovers novel biology.</title>
        <authorList>
            <person name="Wiegand S."/>
            <person name="Jogler M."/>
            <person name="Boedeker C."/>
            <person name="Pinto D."/>
            <person name="Vollmers J."/>
            <person name="Rivas-Marin E."/>
            <person name="Kohn T."/>
            <person name="Peeters S.H."/>
            <person name="Heuer A."/>
            <person name="Rast P."/>
            <person name="Oberbeckmann S."/>
            <person name="Bunk B."/>
            <person name="Jeske O."/>
            <person name="Meyerdierks A."/>
            <person name="Storesund J.E."/>
            <person name="Kallscheuer N."/>
            <person name="Luecker S."/>
            <person name="Lage O.M."/>
            <person name="Pohl T."/>
            <person name="Merkel B.J."/>
            <person name="Hornburger P."/>
            <person name="Mueller R.-W."/>
            <person name="Bruemmer F."/>
            <person name="Labrenz M."/>
            <person name="Spormann A.M."/>
            <person name="Op den Camp H."/>
            <person name="Overmann J."/>
            <person name="Amann R."/>
            <person name="Jetten M.S.M."/>
            <person name="Mascher T."/>
            <person name="Medema M.H."/>
            <person name="Devos D.P."/>
            <person name="Kaster A.-K."/>
            <person name="Ovreas L."/>
            <person name="Rohde M."/>
            <person name="Galperin M.Y."/>
            <person name="Jogler C."/>
        </authorList>
    </citation>
    <scope>NUCLEOTIDE SEQUENCE [LARGE SCALE GENOMIC DNA]</scope>
    <source>
        <strain evidence="1 2">EC9</strain>
    </source>
</reference>